<dbReference type="Proteomes" id="UP000615446">
    <property type="component" value="Unassembled WGS sequence"/>
</dbReference>
<protein>
    <submittedName>
        <fullName evidence="1">Uncharacterized protein</fullName>
    </submittedName>
</protein>
<dbReference type="OrthoDB" id="2536450at2759"/>
<evidence type="ECO:0000313" key="2">
    <source>
        <dbReference type="Proteomes" id="UP000615446"/>
    </source>
</evidence>
<gene>
    <name evidence="1" type="ORF">RCL2_000236300</name>
</gene>
<dbReference type="AlphaFoldDB" id="A0A8H3KU31"/>
<organism evidence="1 2">
    <name type="scientific">Rhizophagus clarus</name>
    <dbReference type="NCBI Taxonomy" id="94130"/>
    <lineage>
        <taxon>Eukaryota</taxon>
        <taxon>Fungi</taxon>
        <taxon>Fungi incertae sedis</taxon>
        <taxon>Mucoromycota</taxon>
        <taxon>Glomeromycotina</taxon>
        <taxon>Glomeromycetes</taxon>
        <taxon>Glomerales</taxon>
        <taxon>Glomeraceae</taxon>
        <taxon>Rhizophagus</taxon>
    </lineage>
</organism>
<proteinExistence type="predicted"/>
<comment type="caution">
    <text evidence="1">The sequence shown here is derived from an EMBL/GenBank/DDBJ whole genome shotgun (WGS) entry which is preliminary data.</text>
</comment>
<name>A0A8H3KU31_9GLOM</name>
<reference evidence="1" key="1">
    <citation type="submission" date="2019-10" db="EMBL/GenBank/DDBJ databases">
        <title>Conservation and host-specific expression of non-tandemly repeated heterogenous ribosome RNA gene in arbuscular mycorrhizal fungi.</title>
        <authorList>
            <person name="Maeda T."/>
            <person name="Kobayashi Y."/>
            <person name="Nakagawa T."/>
            <person name="Ezawa T."/>
            <person name="Yamaguchi K."/>
            <person name="Bino T."/>
            <person name="Nishimoto Y."/>
            <person name="Shigenobu S."/>
            <person name="Kawaguchi M."/>
        </authorList>
    </citation>
    <scope>NUCLEOTIDE SEQUENCE</scope>
    <source>
        <strain evidence="1">HR1</strain>
    </source>
</reference>
<evidence type="ECO:0000313" key="1">
    <source>
        <dbReference type="EMBL" id="GES74904.1"/>
    </source>
</evidence>
<sequence>MLVQGFIRINLYIHNNLTLTSITDSDSIIAEVAIDLPSLSNLPNSKTAVNLLILSSSKTANIRISIICTNCNKVMVLVVLKYLNKNPTALNRTQIQPTMI</sequence>
<accession>A0A8H3KU31</accession>
<dbReference type="EMBL" id="BLAL01000012">
    <property type="protein sequence ID" value="GES74904.1"/>
    <property type="molecule type" value="Genomic_DNA"/>
</dbReference>